<evidence type="ECO:0000313" key="4">
    <source>
        <dbReference type="Proteomes" id="UP001066276"/>
    </source>
</evidence>
<dbReference type="Proteomes" id="UP001066276">
    <property type="component" value="Chromosome 5"/>
</dbReference>
<feature type="signal peptide" evidence="2">
    <location>
        <begin position="1"/>
        <end position="15"/>
    </location>
</feature>
<keyword evidence="4" id="KW-1185">Reference proteome</keyword>
<protein>
    <submittedName>
        <fullName evidence="3">Uncharacterized protein</fullName>
    </submittedName>
</protein>
<keyword evidence="2" id="KW-0732">Signal</keyword>
<proteinExistence type="predicted"/>
<evidence type="ECO:0000256" key="2">
    <source>
        <dbReference type="SAM" id="SignalP"/>
    </source>
</evidence>
<sequence>MAGLLLLCHIEVAQARLDLAVQRDTEAPARSGRLAPGNSEAPADNFRSEPGRGWRPGPDGPVRRGGALLCRGGRTLMRGAARTPGGLLSCPCLLGWLECFPWPMAIGVLPRQRRPEAGASQLS</sequence>
<reference evidence="3" key="1">
    <citation type="journal article" date="2022" name="bioRxiv">
        <title>Sequencing and chromosome-scale assembly of the giantPleurodeles waltlgenome.</title>
        <authorList>
            <person name="Brown T."/>
            <person name="Elewa A."/>
            <person name="Iarovenko S."/>
            <person name="Subramanian E."/>
            <person name="Araus A.J."/>
            <person name="Petzold A."/>
            <person name="Susuki M."/>
            <person name="Suzuki K.-i.T."/>
            <person name="Hayashi T."/>
            <person name="Toyoda A."/>
            <person name="Oliveira C."/>
            <person name="Osipova E."/>
            <person name="Leigh N.D."/>
            <person name="Simon A."/>
            <person name="Yun M.H."/>
        </authorList>
    </citation>
    <scope>NUCLEOTIDE SEQUENCE</scope>
    <source>
        <strain evidence="3">20211129_DDA</strain>
        <tissue evidence="3">Liver</tissue>
    </source>
</reference>
<dbReference type="AlphaFoldDB" id="A0AAV7RT37"/>
<dbReference type="EMBL" id="JANPWB010000009">
    <property type="protein sequence ID" value="KAJ1154712.1"/>
    <property type="molecule type" value="Genomic_DNA"/>
</dbReference>
<evidence type="ECO:0000313" key="3">
    <source>
        <dbReference type="EMBL" id="KAJ1154712.1"/>
    </source>
</evidence>
<comment type="caution">
    <text evidence="3">The sequence shown here is derived from an EMBL/GenBank/DDBJ whole genome shotgun (WGS) entry which is preliminary data.</text>
</comment>
<feature type="chain" id="PRO_5043787386" evidence="2">
    <location>
        <begin position="16"/>
        <end position="123"/>
    </location>
</feature>
<evidence type="ECO:0000256" key="1">
    <source>
        <dbReference type="SAM" id="MobiDB-lite"/>
    </source>
</evidence>
<feature type="region of interest" description="Disordered" evidence="1">
    <location>
        <begin position="25"/>
        <end position="65"/>
    </location>
</feature>
<gene>
    <name evidence="3" type="ORF">NDU88_007455</name>
</gene>
<accession>A0AAV7RT37</accession>
<organism evidence="3 4">
    <name type="scientific">Pleurodeles waltl</name>
    <name type="common">Iberian ribbed newt</name>
    <dbReference type="NCBI Taxonomy" id="8319"/>
    <lineage>
        <taxon>Eukaryota</taxon>
        <taxon>Metazoa</taxon>
        <taxon>Chordata</taxon>
        <taxon>Craniata</taxon>
        <taxon>Vertebrata</taxon>
        <taxon>Euteleostomi</taxon>
        <taxon>Amphibia</taxon>
        <taxon>Batrachia</taxon>
        <taxon>Caudata</taxon>
        <taxon>Salamandroidea</taxon>
        <taxon>Salamandridae</taxon>
        <taxon>Pleurodelinae</taxon>
        <taxon>Pleurodeles</taxon>
    </lineage>
</organism>
<name>A0AAV7RT37_PLEWA</name>